<evidence type="ECO:0000259" key="6">
    <source>
        <dbReference type="PROSITE" id="PS51677"/>
    </source>
</evidence>
<evidence type="ECO:0000256" key="2">
    <source>
        <dbReference type="ARBA" id="ARBA00010973"/>
    </source>
</evidence>
<dbReference type="InterPro" id="IPR002509">
    <property type="entry name" value="NODB_dom"/>
</dbReference>
<evidence type="ECO:0000256" key="3">
    <source>
        <dbReference type="ARBA" id="ARBA00020071"/>
    </source>
</evidence>
<evidence type="ECO:0000256" key="4">
    <source>
        <dbReference type="ARBA" id="ARBA00022729"/>
    </source>
</evidence>
<dbReference type="PROSITE" id="PS51677">
    <property type="entry name" value="NODB"/>
    <property type="match status" value="1"/>
</dbReference>
<dbReference type="Proteomes" id="UP001419910">
    <property type="component" value="Unassembled WGS sequence"/>
</dbReference>
<dbReference type="InterPro" id="IPR011330">
    <property type="entry name" value="Glyco_hydro/deAcase_b/a-brl"/>
</dbReference>
<dbReference type="InterPro" id="IPR051398">
    <property type="entry name" value="Polysacch_Deacetylase"/>
</dbReference>
<dbReference type="SUPFAM" id="SSF88713">
    <property type="entry name" value="Glycoside hydrolase/deacetylase"/>
    <property type="match status" value="1"/>
</dbReference>
<proteinExistence type="inferred from homology"/>
<comment type="similarity">
    <text evidence="2">Belongs to the polysaccharide deacetylase family.</text>
</comment>
<reference evidence="7 8" key="1">
    <citation type="submission" date="2024-05" db="EMBL/GenBank/DDBJ databases">
        <authorList>
            <person name="Liu Q."/>
            <person name="Xin Y.-H."/>
        </authorList>
    </citation>
    <scope>NUCLEOTIDE SEQUENCE [LARGE SCALE GENOMIC DNA]</scope>
    <source>
        <strain evidence="7 8">CGMCC 1.10181</strain>
    </source>
</reference>
<dbReference type="Pfam" id="PF01522">
    <property type="entry name" value="Polysacc_deac_1"/>
    <property type="match status" value="1"/>
</dbReference>
<keyword evidence="4" id="KW-0732">Signal</keyword>
<dbReference type="RefSeq" id="WP_343892466.1">
    <property type="nucleotide sequence ID" value="NZ_BAAAEH010000059.1"/>
</dbReference>
<keyword evidence="8" id="KW-1185">Reference proteome</keyword>
<comment type="caution">
    <text evidence="7">The sequence shown here is derived from an EMBL/GenBank/DDBJ whole genome shotgun (WGS) entry which is preliminary data.</text>
</comment>
<name>A0ABU9Y666_9SPHN</name>
<evidence type="ECO:0000256" key="5">
    <source>
        <dbReference type="ARBA" id="ARBA00032976"/>
    </source>
</evidence>
<gene>
    <name evidence="7" type="ORF">ABC974_16710</name>
</gene>
<feature type="domain" description="NodB homology" evidence="6">
    <location>
        <begin position="13"/>
        <end position="113"/>
    </location>
</feature>
<dbReference type="PANTHER" id="PTHR34216:SF11">
    <property type="entry name" value="CHITOOLIGOSACCHARIDE DEACETYLASE"/>
    <property type="match status" value="1"/>
</dbReference>
<protein>
    <recommendedName>
        <fullName evidence="3">Chitooligosaccharide deacetylase</fullName>
    </recommendedName>
    <alternativeName>
        <fullName evidence="5">Nodulation protein B</fullName>
    </alternativeName>
</protein>
<sequence>MPGRFRWPDGKSGAVSLTYDDGLPSQLDYAMPQLEAGGMRGTFFVTGNEIPPRDAEWRAAAARGHEIADHTIDHPCDLRRFRPQDFIAREVRPMEDYLDAVAGPSRFRGYAYPCDVTNLGPGSPNAEAGRYARLLKSAGIVAARTSEGAPNDPRRCRATAYRLHALAVGYDAPDPAAVKAYLQRAIDRGHWAILVFHGLVEEIGKPGDTRIEDHRAILDTIRKSDLWCAPLGRTLSHIQSTS</sequence>
<accession>A0ABU9Y666</accession>
<comment type="function">
    <text evidence="1">Is involved in generating a small heat-stable compound (Nod), an acylated oligomer of N-acetylglucosamine, that stimulates mitosis in various plant protoplasts.</text>
</comment>
<evidence type="ECO:0000256" key="1">
    <source>
        <dbReference type="ARBA" id="ARBA00003236"/>
    </source>
</evidence>
<dbReference type="Gene3D" id="3.20.20.370">
    <property type="entry name" value="Glycoside hydrolase/deacetylase"/>
    <property type="match status" value="1"/>
</dbReference>
<dbReference type="PANTHER" id="PTHR34216">
    <property type="match status" value="1"/>
</dbReference>
<organism evidence="7 8">
    <name type="scientific">Sphingomonas oligophenolica</name>
    <dbReference type="NCBI Taxonomy" id="301154"/>
    <lineage>
        <taxon>Bacteria</taxon>
        <taxon>Pseudomonadati</taxon>
        <taxon>Pseudomonadota</taxon>
        <taxon>Alphaproteobacteria</taxon>
        <taxon>Sphingomonadales</taxon>
        <taxon>Sphingomonadaceae</taxon>
        <taxon>Sphingomonas</taxon>
    </lineage>
</organism>
<evidence type="ECO:0000313" key="8">
    <source>
        <dbReference type="Proteomes" id="UP001419910"/>
    </source>
</evidence>
<evidence type="ECO:0000313" key="7">
    <source>
        <dbReference type="EMBL" id="MEN2791278.1"/>
    </source>
</evidence>
<dbReference type="EMBL" id="JBDIME010000016">
    <property type="protein sequence ID" value="MEN2791278.1"/>
    <property type="molecule type" value="Genomic_DNA"/>
</dbReference>